<keyword evidence="6" id="KW-1185">Reference proteome</keyword>
<dbReference type="PRINTS" id="PR00753">
    <property type="entry name" value="ACCSYNTHASE"/>
</dbReference>
<dbReference type="InterPro" id="IPR015424">
    <property type="entry name" value="PyrdxlP-dep_Trfase"/>
</dbReference>
<dbReference type="Gene3D" id="3.40.640.10">
    <property type="entry name" value="Type I PLP-dependent aspartate aminotransferase-like (Major domain)"/>
    <property type="match status" value="1"/>
</dbReference>
<evidence type="ECO:0000256" key="1">
    <source>
        <dbReference type="ARBA" id="ARBA00007441"/>
    </source>
</evidence>
<dbReference type="Pfam" id="PF00155">
    <property type="entry name" value="Aminotran_1_2"/>
    <property type="match status" value="1"/>
</dbReference>
<dbReference type="InterPro" id="IPR015422">
    <property type="entry name" value="PyrdxlP-dep_Trfase_small"/>
</dbReference>
<sequence>MVSHPKPTTLSPRGNRLATGPTSTMRAMFSQIMLDQYDPDKNPDGIVNLAPAEDYAMAPTLAARINRTAASRTLTPDQVGYGEGPWSTARLRRALARHMNKYFHPHNPIEEKQLLIANGVGPTCEMVGFSLFDPGDGLLMGRPIYQSFPEDFGTRAEVRPVWANFPKGVDQFEPGCVEFYERALLQAQEEGVTVRALLLCNPHNPLGRCYPKDTIVALMRFCAKYGLHLVADEVYAVSVYEEEAKFTSVISFDCSEYIAPEYVHVMYGLSKDFAAGGLRVGCLYTVNQELWMAMSAITIFVWSGAVDGIVATEILEDEEWLERFFAESKRTLKSRFELTKKLLKEKDVGWYEGSVAGFFLWADFSRYLKAMGKEDFETEMQLFETFIKRKVVIIPGGMLRCEEPGWFRIMFAQDERILREGMKRVFQTLDELSESSAR</sequence>
<dbReference type="CDD" id="cd00609">
    <property type="entry name" value="AAT_like"/>
    <property type="match status" value="1"/>
</dbReference>
<dbReference type="PROSITE" id="PS00105">
    <property type="entry name" value="AA_TRANSFER_CLASS_1"/>
    <property type="match status" value="1"/>
</dbReference>
<evidence type="ECO:0000259" key="4">
    <source>
        <dbReference type="Pfam" id="PF00155"/>
    </source>
</evidence>
<proteinExistence type="inferred from homology"/>
<dbReference type="PANTHER" id="PTHR43795">
    <property type="entry name" value="BIFUNCTIONAL ASPARTATE AMINOTRANSFERASE AND GLUTAMATE/ASPARTATE-PREPHENATE AMINOTRANSFERASE-RELATED"/>
    <property type="match status" value="1"/>
</dbReference>
<dbReference type="SUPFAM" id="SSF53383">
    <property type="entry name" value="PLP-dependent transferases"/>
    <property type="match status" value="1"/>
</dbReference>
<dbReference type="InterPro" id="IPR004839">
    <property type="entry name" value="Aminotransferase_I/II_large"/>
</dbReference>
<organism evidence="5 6">
    <name type="scientific">Zasmidium cellare</name>
    <name type="common">Wine cellar mold</name>
    <name type="synonym">Racodium cellare</name>
    <dbReference type="NCBI Taxonomy" id="395010"/>
    <lineage>
        <taxon>Eukaryota</taxon>
        <taxon>Fungi</taxon>
        <taxon>Dikarya</taxon>
        <taxon>Ascomycota</taxon>
        <taxon>Pezizomycotina</taxon>
        <taxon>Dothideomycetes</taxon>
        <taxon>Dothideomycetidae</taxon>
        <taxon>Mycosphaerellales</taxon>
        <taxon>Mycosphaerellaceae</taxon>
        <taxon>Zasmidium</taxon>
    </lineage>
</organism>
<keyword evidence="2" id="KW-0663">Pyridoxal phosphate</keyword>
<dbReference type="InterPro" id="IPR015421">
    <property type="entry name" value="PyrdxlP-dep_Trfase_major"/>
</dbReference>
<feature type="compositionally biased region" description="Polar residues" evidence="3">
    <location>
        <begin position="1"/>
        <end position="12"/>
    </location>
</feature>
<protein>
    <recommendedName>
        <fullName evidence="4">Aminotransferase class I/classII large domain-containing protein</fullName>
    </recommendedName>
</protein>
<dbReference type="InterPro" id="IPR050478">
    <property type="entry name" value="Ethylene_sulfur-biosynth"/>
</dbReference>
<evidence type="ECO:0000313" key="5">
    <source>
        <dbReference type="EMBL" id="KAK4502815.1"/>
    </source>
</evidence>
<dbReference type="InterPro" id="IPR004838">
    <property type="entry name" value="NHTrfase_class1_PyrdxlP-BS"/>
</dbReference>
<feature type="region of interest" description="Disordered" evidence="3">
    <location>
        <begin position="1"/>
        <end position="22"/>
    </location>
</feature>
<dbReference type="PANTHER" id="PTHR43795:SF39">
    <property type="entry name" value="AMINOTRANSFERASE CLASS I_CLASSII DOMAIN-CONTAINING PROTEIN"/>
    <property type="match status" value="1"/>
</dbReference>
<dbReference type="EMBL" id="JAXOVC010000004">
    <property type="protein sequence ID" value="KAK4502815.1"/>
    <property type="molecule type" value="Genomic_DNA"/>
</dbReference>
<feature type="domain" description="Aminotransferase class I/classII large" evidence="4">
    <location>
        <begin position="88"/>
        <end position="420"/>
    </location>
</feature>
<dbReference type="Gene3D" id="3.90.1150.10">
    <property type="entry name" value="Aspartate Aminotransferase, domain 1"/>
    <property type="match status" value="1"/>
</dbReference>
<accession>A0ABR0ENS8</accession>
<gene>
    <name evidence="5" type="ORF">PRZ48_006241</name>
</gene>
<name>A0ABR0ENS8_ZASCE</name>
<evidence type="ECO:0000313" key="6">
    <source>
        <dbReference type="Proteomes" id="UP001305779"/>
    </source>
</evidence>
<evidence type="ECO:0000256" key="2">
    <source>
        <dbReference type="ARBA" id="ARBA00022898"/>
    </source>
</evidence>
<dbReference type="Proteomes" id="UP001305779">
    <property type="component" value="Unassembled WGS sequence"/>
</dbReference>
<reference evidence="5 6" key="1">
    <citation type="journal article" date="2023" name="G3 (Bethesda)">
        <title>A chromosome-level genome assembly of Zasmidium syzygii isolated from banana leaves.</title>
        <authorList>
            <person name="van Westerhoven A.C."/>
            <person name="Mehrabi R."/>
            <person name="Talebi R."/>
            <person name="Steentjes M.B.F."/>
            <person name="Corcolon B."/>
            <person name="Chong P.A."/>
            <person name="Kema G.H.J."/>
            <person name="Seidl M.F."/>
        </authorList>
    </citation>
    <scope>NUCLEOTIDE SEQUENCE [LARGE SCALE GENOMIC DNA]</scope>
    <source>
        <strain evidence="5 6">P124</strain>
    </source>
</reference>
<evidence type="ECO:0000256" key="3">
    <source>
        <dbReference type="SAM" id="MobiDB-lite"/>
    </source>
</evidence>
<comment type="similarity">
    <text evidence="1">Belongs to the class-I pyridoxal-phosphate-dependent aminotransferase family.</text>
</comment>
<comment type="caution">
    <text evidence="5">The sequence shown here is derived from an EMBL/GenBank/DDBJ whole genome shotgun (WGS) entry which is preliminary data.</text>
</comment>